<proteinExistence type="predicted"/>
<protein>
    <submittedName>
        <fullName evidence="1">Uncharacterized protein</fullName>
    </submittedName>
</protein>
<dbReference type="EMBL" id="LAZR01035893">
    <property type="protein sequence ID" value="KKL26273.1"/>
    <property type="molecule type" value="Genomic_DNA"/>
</dbReference>
<dbReference type="AlphaFoldDB" id="A0A0F9EQZ4"/>
<sequence length="41" mass="4862">MSKLSAQQKKEISNIIRDVPKKFDIKDKTNRGHTKFVRFDL</sequence>
<accession>A0A0F9EQZ4</accession>
<evidence type="ECO:0000313" key="1">
    <source>
        <dbReference type="EMBL" id="KKL26273.1"/>
    </source>
</evidence>
<feature type="non-terminal residue" evidence="1">
    <location>
        <position position="41"/>
    </location>
</feature>
<organism evidence="1">
    <name type="scientific">marine sediment metagenome</name>
    <dbReference type="NCBI Taxonomy" id="412755"/>
    <lineage>
        <taxon>unclassified sequences</taxon>
        <taxon>metagenomes</taxon>
        <taxon>ecological metagenomes</taxon>
    </lineage>
</organism>
<comment type="caution">
    <text evidence="1">The sequence shown here is derived from an EMBL/GenBank/DDBJ whole genome shotgun (WGS) entry which is preliminary data.</text>
</comment>
<gene>
    <name evidence="1" type="ORF">LCGC14_2396910</name>
</gene>
<reference evidence="1" key="1">
    <citation type="journal article" date="2015" name="Nature">
        <title>Complex archaea that bridge the gap between prokaryotes and eukaryotes.</title>
        <authorList>
            <person name="Spang A."/>
            <person name="Saw J.H."/>
            <person name="Jorgensen S.L."/>
            <person name="Zaremba-Niedzwiedzka K."/>
            <person name="Martijn J."/>
            <person name="Lind A.E."/>
            <person name="van Eijk R."/>
            <person name="Schleper C."/>
            <person name="Guy L."/>
            <person name="Ettema T.J."/>
        </authorList>
    </citation>
    <scope>NUCLEOTIDE SEQUENCE</scope>
</reference>
<name>A0A0F9EQZ4_9ZZZZ</name>